<dbReference type="Gene3D" id="3.20.20.80">
    <property type="entry name" value="Glycosidases"/>
    <property type="match status" value="1"/>
</dbReference>
<dbReference type="InterPro" id="IPR029021">
    <property type="entry name" value="Prot-tyrosine_phosphatase-like"/>
</dbReference>
<dbReference type="InterPro" id="IPR017853">
    <property type="entry name" value="GH"/>
</dbReference>
<sequence>MDSRIRVSKVDNVTLWRTGRSVDGTLYLQLHHLVFKYHDPAQSADGSSAAPPARPKEMWVAYPMISRCTYRPSPSVVHTPPAIRLQCRDFTFFSLHFRKEGEARDAYDTIRCLTCKVGSVEKLYAFSYKSPEPEKAIGGWKLYDPRREFKRMGISAKDTDKGQDHKLSLHEGGELIPIQYSATYPSVLAVPSVISDMTLKIPALVYLHPINNCSITRSSQPLPGLQRKRNPQDEKLIAAIFATSRPNGEIWQSDSLQTSPSSTPKPSGSPEPSTDNLPSTSGESSYVIPGTAAEDEMISNATQQSAGPGRMYGAQQKNLIVDARPRLNATVNSAIGKGSEDMAHYGAATKAYLGIANIHVMRNSLNKVVDALKHTDMLSVPPNREQIARSGWLEHIAGIMDGARICTKAIAIDHSHVLIHCSDGWDRTSQLSALAQICLDPYYRTVEGFIVLIEKDWLSFGHQFRQRSGLLNSDKWFEVENERIGGNDGSLNPGAGGANAFENALLSAKGFFGNKKNDSRESLADSEGDFRVDSPSPRPNGSKPPTDKAHVTKTDEVSPVFHQFLDATYQLLYQNPTRFEFNDRFLKRLLYHLYSCQYGTFLFDNERERASYNAHERTQSVWDFFLARKKMFLNEKYDPDVDDRIRGKERIFLPDVGKVRWWAEAFGRKDEELNGSHSGSLPPHGAGTVPVLYGVESANPNTGTTLRQELSANESSFNGEPGLSASFSNLSTGRIPITSQQGDRPSSIAPPTPLDVLRYRYQHGANLGSIYVLEKWLFPGMFPGGCSGSSELEGVKASVKELGVEGARAKFEKHWAGALTDGDLDWLPYGPVYTNAWASVASLAARARARSIGILLDFHGLPGGANDCEHSGTNSGRADHWRSPRCRDQSTRCLAWIAEQVAGGTEGLREAVVGLQLVNEAKWEAEGLYEWYEAVVREVARVEPGLPVYVSDAWNLGKALEWQGKVNGVYVGAAPRPVVVDTHLYWAFTDADKKKSPADVVKEARGKLGQLDGKEGDVLKKGAVAVVVGEYSCVLSEDSWAKCGEGKGREEWEKEFGQALSKRFQERAMGSHFWTYKMQWMPGGGWGFKACTQKGAITPHWTLTLSGDDVRQRLESAQSQRDERFGRTFSQHCGYWDGNSPGTPFEHWRYEQGWKQGFDDAAAFFGMRLNGGFGDIAALGEGGQGGGVGGDKIGNLEVWVRRRLIESGMGGPFVWEYEQGLRKGVGEFCELAGGL</sequence>
<evidence type="ECO:0000256" key="2">
    <source>
        <dbReference type="SAM" id="MobiDB-lite"/>
    </source>
</evidence>
<dbReference type="SUPFAM" id="SSF51445">
    <property type="entry name" value="(Trans)glycosidases"/>
    <property type="match status" value="1"/>
</dbReference>
<dbReference type="PANTHER" id="PTHR10807:SF128">
    <property type="entry name" value="PHOSPHATIDYLINOSITOL-3,5-BISPHOSPHATE 3-PHOSPHATASE"/>
    <property type="match status" value="1"/>
</dbReference>
<dbReference type="PROSITE" id="PS51339">
    <property type="entry name" value="PPASE_MYOTUBULARIN"/>
    <property type="match status" value="1"/>
</dbReference>
<dbReference type="Pfam" id="PF06602">
    <property type="entry name" value="Myotub-related"/>
    <property type="match status" value="1"/>
</dbReference>
<evidence type="ECO:0000259" key="3">
    <source>
        <dbReference type="PROSITE" id="PS51339"/>
    </source>
</evidence>
<dbReference type="InterPro" id="IPR011993">
    <property type="entry name" value="PH-like_dom_sf"/>
</dbReference>
<dbReference type="Proteomes" id="UP001521116">
    <property type="component" value="Unassembled WGS sequence"/>
</dbReference>
<protein>
    <submittedName>
        <fullName evidence="4">Phosphatidylinositol-3-phosphatase ymr1</fullName>
    </submittedName>
</protein>
<name>A0ABR3SZ01_9PEZI</name>
<gene>
    <name evidence="4" type="primary">YMR1</name>
    <name evidence="4" type="ORF">SLS56_003742</name>
</gene>
<dbReference type="EMBL" id="JAJVDC020000031">
    <property type="protein sequence ID" value="KAL1632327.1"/>
    <property type="molecule type" value="Genomic_DNA"/>
</dbReference>
<evidence type="ECO:0000313" key="4">
    <source>
        <dbReference type="EMBL" id="KAL1632327.1"/>
    </source>
</evidence>
<comment type="similarity">
    <text evidence="1">Belongs to the protein-tyrosine phosphatase family. Non-receptor class myotubularin subfamily.</text>
</comment>
<feature type="compositionally biased region" description="Polar residues" evidence="2">
    <location>
        <begin position="275"/>
        <end position="284"/>
    </location>
</feature>
<dbReference type="SUPFAM" id="SSF52799">
    <property type="entry name" value="(Phosphotyrosine protein) phosphatases II"/>
    <property type="match status" value="1"/>
</dbReference>
<dbReference type="InterPro" id="IPR030564">
    <property type="entry name" value="Myotubularin"/>
</dbReference>
<reference evidence="4 5" key="1">
    <citation type="submission" date="2024-02" db="EMBL/GenBank/DDBJ databases">
        <title>De novo assembly and annotation of 12 fungi associated with fruit tree decline syndrome in Ontario, Canada.</title>
        <authorList>
            <person name="Sulman M."/>
            <person name="Ellouze W."/>
            <person name="Ilyukhin E."/>
        </authorList>
    </citation>
    <scope>NUCLEOTIDE SEQUENCE [LARGE SCALE GENOMIC DNA]</scope>
    <source>
        <strain evidence="4 5">M1-105</strain>
    </source>
</reference>
<accession>A0ABR3SZ01</accession>
<feature type="compositionally biased region" description="Basic and acidic residues" evidence="2">
    <location>
        <begin position="517"/>
        <end position="532"/>
    </location>
</feature>
<keyword evidence="5" id="KW-1185">Reference proteome</keyword>
<feature type="region of interest" description="Disordered" evidence="2">
    <location>
        <begin position="517"/>
        <end position="553"/>
    </location>
</feature>
<feature type="region of interest" description="Disordered" evidence="2">
    <location>
        <begin position="249"/>
        <end position="287"/>
    </location>
</feature>
<feature type="domain" description="Myotubularin phosphatase" evidence="3">
    <location>
        <begin position="139"/>
        <end position="666"/>
    </location>
</feature>
<evidence type="ECO:0000313" key="5">
    <source>
        <dbReference type="Proteomes" id="UP001521116"/>
    </source>
</evidence>
<proteinExistence type="inferred from homology"/>
<dbReference type="Gene3D" id="2.30.29.30">
    <property type="entry name" value="Pleckstrin-homology domain (PH domain)/Phosphotyrosine-binding domain (PTB)"/>
    <property type="match status" value="1"/>
</dbReference>
<evidence type="ECO:0000256" key="1">
    <source>
        <dbReference type="ARBA" id="ARBA00007471"/>
    </source>
</evidence>
<dbReference type="InterPro" id="IPR010569">
    <property type="entry name" value="Myotubularin-like_Pase_dom"/>
</dbReference>
<dbReference type="InterPro" id="IPR016130">
    <property type="entry name" value="Tyr_Pase_AS"/>
</dbReference>
<dbReference type="SUPFAM" id="SSF50729">
    <property type="entry name" value="PH domain-like"/>
    <property type="match status" value="1"/>
</dbReference>
<comment type="caution">
    <text evidence="4">The sequence shown here is derived from an EMBL/GenBank/DDBJ whole genome shotgun (WGS) entry which is preliminary data.</text>
</comment>
<dbReference type="PANTHER" id="PTHR10807">
    <property type="entry name" value="MYOTUBULARIN-RELATED"/>
    <property type="match status" value="1"/>
</dbReference>
<dbReference type="PROSITE" id="PS00383">
    <property type="entry name" value="TYR_PHOSPHATASE_1"/>
    <property type="match status" value="1"/>
</dbReference>
<feature type="compositionally biased region" description="Low complexity" evidence="2">
    <location>
        <begin position="258"/>
        <end position="274"/>
    </location>
</feature>
<organism evidence="4 5">
    <name type="scientific">Neofusicoccum ribis</name>
    <dbReference type="NCBI Taxonomy" id="45134"/>
    <lineage>
        <taxon>Eukaryota</taxon>
        <taxon>Fungi</taxon>
        <taxon>Dikarya</taxon>
        <taxon>Ascomycota</taxon>
        <taxon>Pezizomycotina</taxon>
        <taxon>Dothideomycetes</taxon>
        <taxon>Dothideomycetes incertae sedis</taxon>
        <taxon>Botryosphaeriales</taxon>
        <taxon>Botryosphaeriaceae</taxon>
        <taxon>Neofusicoccum</taxon>
    </lineage>
</organism>